<dbReference type="AlphaFoldDB" id="A0A4Q1BWJ6"/>
<dbReference type="VEuPathDB" id="FungiDB:TREMEDRAFT_58990"/>
<evidence type="ECO:0000313" key="2">
    <source>
        <dbReference type="Proteomes" id="UP000289152"/>
    </source>
</evidence>
<name>A0A4Q1BWJ6_TREME</name>
<evidence type="ECO:0000313" key="1">
    <source>
        <dbReference type="EMBL" id="RXK42520.1"/>
    </source>
</evidence>
<protein>
    <submittedName>
        <fullName evidence="1">Uncharacterized protein</fullName>
    </submittedName>
</protein>
<dbReference type="Proteomes" id="UP000289152">
    <property type="component" value="Unassembled WGS sequence"/>
</dbReference>
<comment type="caution">
    <text evidence="1">The sequence shown here is derived from an EMBL/GenBank/DDBJ whole genome shotgun (WGS) entry which is preliminary data.</text>
</comment>
<organism evidence="1 2">
    <name type="scientific">Tremella mesenterica</name>
    <name type="common">Jelly fungus</name>
    <dbReference type="NCBI Taxonomy" id="5217"/>
    <lineage>
        <taxon>Eukaryota</taxon>
        <taxon>Fungi</taxon>
        <taxon>Dikarya</taxon>
        <taxon>Basidiomycota</taxon>
        <taxon>Agaricomycotina</taxon>
        <taxon>Tremellomycetes</taxon>
        <taxon>Tremellales</taxon>
        <taxon>Tremellaceae</taxon>
        <taxon>Tremella</taxon>
    </lineage>
</organism>
<gene>
    <name evidence="1" type="ORF">M231_00074</name>
</gene>
<sequence>MDPAPSYEAATRQSSPSGHDLLDTLQWWWYLQELAGQGLSAKEIAKTMFLGPDHAATPEFELLEHERHIQQVLEGMREHGGPLGLLNAGLTVRPAQNVPVQSSGNRLVSVPRILLETLRSNSSPWPQAESDFLRARALTMLAVGTGLSIVRTWVIDHQESPFDNTVGPGHNALIATLRAASEGALSLAVHTAVRSSLPEWKDWWANTRFREQLLSTLGCPGSNAVGSEDSEVTERGT</sequence>
<accession>A0A4Q1BWJ6</accession>
<reference evidence="1 2" key="1">
    <citation type="submission" date="2016-06" db="EMBL/GenBank/DDBJ databases">
        <title>Evolution of pathogenesis and genome organization in the Tremellales.</title>
        <authorList>
            <person name="Cuomo C."/>
            <person name="Litvintseva A."/>
            <person name="Heitman J."/>
            <person name="Chen Y."/>
            <person name="Sun S."/>
            <person name="Springer D."/>
            <person name="Dromer F."/>
            <person name="Young S."/>
            <person name="Zeng Q."/>
            <person name="Chapman S."/>
            <person name="Gujja S."/>
            <person name="Saif S."/>
            <person name="Birren B."/>
        </authorList>
    </citation>
    <scope>NUCLEOTIDE SEQUENCE [LARGE SCALE GENOMIC DNA]</scope>
    <source>
        <strain evidence="1 2">ATCC 28783</strain>
    </source>
</reference>
<dbReference type="InParanoid" id="A0A4Q1BWJ6"/>
<proteinExistence type="predicted"/>
<keyword evidence="2" id="KW-1185">Reference proteome</keyword>
<dbReference type="EMBL" id="SDIL01000001">
    <property type="protein sequence ID" value="RXK42520.1"/>
    <property type="molecule type" value="Genomic_DNA"/>
</dbReference>